<dbReference type="CDD" id="cd00087">
    <property type="entry name" value="FReD"/>
    <property type="match status" value="1"/>
</dbReference>
<dbReference type="Pfam" id="PF00147">
    <property type="entry name" value="Fibrinogen_C"/>
    <property type="match status" value="1"/>
</dbReference>
<gene>
    <name evidence="9" type="ORF">Q7C36_013308</name>
</gene>
<feature type="compositionally biased region" description="Basic and acidic residues" evidence="6">
    <location>
        <begin position="1290"/>
        <end position="1301"/>
    </location>
</feature>
<feature type="compositionally biased region" description="Basic and acidic residues" evidence="6">
    <location>
        <begin position="304"/>
        <end position="315"/>
    </location>
</feature>
<feature type="compositionally biased region" description="Basic and acidic residues" evidence="6">
    <location>
        <begin position="1217"/>
        <end position="1234"/>
    </location>
</feature>
<feature type="compositionally biased region" description="Polar residues" evidence="6">
    <location>
        <begin position="683"/>
        <end position="696"/>
    </location>
</feature>
<name>A0AA88MKM0_TACVA</name>
<evidence type="ECO:0000256" key="4">
    <source>
        <dbReference type="ARBA" id="ARBA00023180"/>
    </source>
</evidence>
<dbReference type="GO" id="GO:0005577">
    <property type="term" value="C:fibrinogen complex"/>
    <property type="evidence" value="ECO:0007669"/>
    <property type="project" value="TreeGrafter"/>
</dbReference>
<evidence type="ECO:0000256" key="5">
    <source>
        <dbReference type="SAM" id="Coils"/>
    </source>
</evidence>
<accession>A0AA88MKM0</accession>
<evidence type="ECO:0000313" key="10">
    <source>
        <dbReference type="Proteomes" id="UP001187315"/>
    </source>
</evidence>
<feature type="compositionally biased region" description="Polar residues" evidence="6">
    <location>
        <begin position="1235"/>
        <end position="1248"/>
    </location>
</feature>
<feature type="compositionally biased region" description="Polar residues" evidence="6">
    <location>
        <begin position="958"/>
        <end position="969"/>
    </location>
</feature>
<dbReference type="PANTHER" id="PTHR47221">
    <property type="entry name" value="FIBRINOGEN ALPHA CHAIN"/>
    <property type="match status" value="1"/>
</dbReference>
<keyword evidence="5" id="KW-0175">Coiled coil</keyword>
<dbReference type="InterPro" id="IPR014716">
    <property type="entry name" value="Fibrinogen_a/b/g_C_1"/>
</dbReference>
<feature type="region of interest" description="Disordered" evidence="6">
    <location>
        <begin position="100"/>
        <end position="128"/>
    </location>
</feature>
<comment type="subcellular location">
    <subcellularLocation>
        <location evidence="1">Secreted</location>
    </subcellularLocation>
</comment>
<feature type="region of interest" description="Disordered" evidence="6">
    <location>
        <begin position="682"/>
        <end position="764"/>
    </location>
</feature>
<feature type="region of interest" description="Disordered" evidence="6">
    <location>
        <begin position="281"/>
        <end position="375"/>
    </location>
</feature>
<evidence type="ECO:0000256" key="6">
    <source>
        <dbReference type="SAM" id="MobiDB-lite"/>
    </source>
</evidence>
<keyword evidence="4" id="KW-0325">Glycoprotein</keyword>
<dbReference type="SUPFAM" id="SSF56496">
    <property type="entry name" value="Fibrinogen C-terminal domain-like"/>
    <property type="match status" value="1"/>
</dbReference>
<feature type="chain" id="PRO_5041648048" description="Fibrinogen C-terminal domain-containing protein" evidence="7">
    <location>
        <begin position="19"/>
        <end position="1627"/>
    </location>
</feature>
<feature type="compositionally biased region" description="Acidic residues" evidence="6">
    <location>
        <begin position="282"/>
        <end position="295"/>
    </location>
</feature>
<dbReference type="Proteomes" id="UP001187315">
    <property type="component" value="Unassembled WGS sequence"/>
</dbReference>
<dbReference type="GO" id="GO:0070527">
    <property type="term" value="P:platelet aggregation"/>
    <property type="evidence" value="ECO:0007669"/>
    <property type="project" value="TreeGrafter"/>
</dbReference>
<dbReference type="GO" id="GO:0042730">
    <property type="term" value="P:fibrinolysis"/>
    <property type="evidence" value="ECO:0007669"/>
    <property type="project" value="TreeGrafter"/>
</dbReference>
<evidence type="ECO:0000256" key="1">
    <source>
        <dbReference type="ARBA" id="ARBA00004613"/>
    </source>
</evidence>
<proteinExistence type="predicted"/>
<comment type="caution">
    <text evidence="9">The sequence shown here is derived from an EMBL/GenBank/DDBJ whole genome shotgun (WGS) entry which is preliminary data.</text>
</comment>
<organism evidence="9 10">
    <name type="scientific">Tachysurus vachellii</name>
    <name type="common">Darkbarbel catfish</name>
    <name type="synonym">Pelteobagrus vachellii</name>
    <dbReference type="NCBI Taxonomy" id="175792"/>
    <lineage>
        <taxon>Eukaryota</taxon>
        <taxon>Metazoa</taxon>
        <taxon>Chordata</taxon>
        <taxon>Craniata</taxon>
        <taxon>Vertebrata</taxon>
        <taxon>Euteleostomi</taxon>
        <taxon>Actinopterygii</taxon>
        <taxon>Neopterygii</taxon>
        <taxon>Teleostei</taxon>
        <taxon>Ostariophysi</taxon>
        <taxon>Siluriformes</taxon>
        <taxon>Bagridae</taxon>
        <taxon>Tachysurus</taxon>
    </lineage>
</organism>
<reference evidence="9" key="1">
    <citation type="submission" date="2023-08" db="EMBL/GenBank/DDBJ databases">
        <title>Pelteobagrus vachellii genome.</title>
        <authorList>
            <person name="Liu H."/>
        </authorList>
    </citation>
    <scope>NUCLEOTIDE SEQUENCE</scope>
    <source>
        <strain evidence="9">PRFRI_2022a</strain>
        <tissue evidence="9">Muscle</tissue>
    </source>
</reference>
<feature type="region of interest" description="Disordered" evidence="6">
    <location>
        <begin position="1103"/>
        <end position="1143"/>
    </location>
</feature>
<feature type="compositionally biased region" description="Basic and acidic residues" evidence="6">
    <location>
        <begin position="1381"/>
        <end position="1395"/>
    </location>
</feature>
<dbReference type="FunFam" id="3.90.215.10:FF:000001">
    <property type="entry name" value="Tenascin isoform 1"/>
    <property type="match status" value="1"/>
</dbReference>
<feature type="coiled-coil region" evidence="5">
    <location>
        <begin position="67"/>
        <end position="94"/>
    </location>
</feature>
<dbReference type="GO" id="GO:0030674">
    <property type="term" value="F:protein-macromolecule adaptor activity"/>
    <property type="evidence" value="ECO:0007669"/>
    <property type="project" value="TreeGrafter"/>
</dbReference>
<dbReference type="PANTHER" id="PTHR47221:SF5">
    <property type="entry name" value="FIBRINOGEN C-TERMINAL DOMAIN-CONTAINING PROTEIN"/>
    <property type="match status" value="1"/>
</dbReference>
<keyword evidence="2" id="KW-0964">Secreted</keyword>
<feature type="domain" description="Fibrinogen C-terminal" evidence="8">
    <location>
        <begin position="1389"/>
        <end position="1622"/>
    </location>
</feature>
<feature type="compositionally biased region" description="Polar residues" evidence="6">
    <location>
        <begin position="705"/>
        <end position="716"/>
    </location>
</feature>
<dbReference type="InterPro" id="IPR037579">
    <property type="entry name" value="FIB_ANG-like"/>
</dbReference>
<protein>
    <recommendedName>
        <fullName evidence="8">Fibrinogen C-terminal domain-containing protein</fullName>
    </recommendedName>
</protein>
<feature type="region of interest" description="Disordered" evidence="6">
    <location>
        <begin position="1196"/>
        <end position="1248"/>
    </location>
</feature>
<evidence type="ECO:0000256" key="3">
    <source>
        <dbReference type="ARBA" id="ARBA00023157"/>
    </source>
</evidence>
<feature type="region of interest" description="Disordered" evidence="6">
    <location>
        <begin position="941"/>
        <end position="1007"/>
    </location>
</feature>
<keyword evidence="7" id="KW-0732">Signal</keyword>
<feature type="compositionally biased region" description="Basic and acidic residues" evidence="6">
    <location>
        <begin position="100"/>
        <end position="114"/>
    </location>
</feature>
<dbReference type="InterPro" id="IPR020837">
    <property type="entry name" value="Fibrinogen_CS"/>
</dbReference>
<feature type="region of interest" description="Disordered" evidence="6">
    <location>
        <begin position="159"/>
        <end position="219"/>
    </location>
</feature>
<dbReference type="EMBL" id="JAVHJS010000013">
    <property type="protein sequence ID" value="KAK2838494.1"/>
    <property type="molecule type" value="Genomic_DNA"/>
</dbReference>
<keyword evidence="10" id="KW-1185">Reference proteome</keyword>
<feature type="compositionally biased region" description="Basic and acidic residues" evidence="6">
    <location>
        <begin position="242"/>
        <end position="256"/>
    </location>
</feature>
<dbReference type="NCBIfam" id="NF040941">
    <property type="entry name" value="GGGWT_bact"/>
    <property type="match status" value="1"/>
</dbReference>
<feature type="region of interest" description="Disordered" evidence="6">
    <location>
        <begin position="825"/>
        <end position="929"/>
    </location>
</feature>
<feature type="region of interest" description="Disordered" evidence="6">
    <location>
        <begin position="1366"/>
        <end position="1395"/>
    </location>
</feature>
<feature type="region of interest" description="Disordered" evidence="6">
    <location>
        <begin position="1279"/>
        <end position="1321"/>
    </location>
</feature>
<dbReference type="GO" id="GO:0072377">
    <property type="term" value="P:blood coagulation, common pathway"/>
    <property type="evidence" value="ECO:0007669"/>
    <property type="project" value="TreeGrafter"/>
</dbReference>
<feature type="region of interest" description="Disordered" evidence="6">
    <location>
        <begin position="540"/>
        <end position="573"/>
    </location>
</feature>
<evidence type="ECO:0000313" key="9">
    <source>
        <dbReference type="EMBL" id="KAK2838494.1"/>
    </source>
</evidence>
<dbReference type="PROSITE" id="PS00514">
    <property type="entry name" value="FIBRINOGEN_C_1"/>
    <property type="match status" value="1"/>
</dbReference>
<evidence type="ECO:0000256" key="7">
    <source>
        <dbReference type="SAM" id="SignalP"/>
    </source>
</evidence>
<dbReference type="InterPro" id="IPR036056">
    <property type="entry name" value="Fibrinogen-like_C"/>
</dbReference>
<keyword evidence="3" id="KW-1015">Disulfide bond</keyword>
<feature type="compositionally biased region" description="Basic and acidic residues" evidence="6">
    <location>
        <begin position="182"/>
        <end position="191"/>
    </location>
</feature>
<feature type="compositionally biased region" description="Basic and acidic residues" evidence="6">
    <location>
        <begin position="858"/>
        <end position="874"/>
    </location>
</feature>
<feature type="compositionally biased region" description="Polar residues" evidence="6">
    <location>
        <begin position="362"/>
        <end position="375"/>
    </location>
</feature>
<feature type="signal peptide" evidence="7">
    <location>
        <begin position="1"/>
        <end position="18"/>
    </location>
</feature>
<feature type="compositionally biased region" description="Polar residues" evidence="6">
    <location>
        <begin position="898"/>
        <end position="915"/>
    </location>
</feature>
<dbReference type="Gene3D" id="3.90.215.10">
    <property type="entry name" value="Gamma Fibrinogen, chain A, domain 1"/>
    <property type="match status" value="1"/>
</dbReference>
<feature type="compositionally biased region" description="Low complexity" evidence="6">
    <location>
        <begin position="546"/>
        <end position="557"/>
    </location>
</feature>
<feature type="region of interest" description="Disordered" evidence="6">
    <location>
        <begin position="234"/>
        <end position="260"/>
    </location>
</feature>
<dbReference type="InterPro" id="IPR002181">
    <property type="entry name" value="Fibrinogen_a/b/g_C_dom"/>
</dbReference>
<sequence length="1627" mass="181361">MWLSMFSLWGSLLTLVASQSCPDPSEHSASWVRLKPLGQCKDGESTCPYSITLPPLTVQLPKSFRELEKMARELQSLKRMVNQLKEDCRECKERQGMDWNKRTNDEEEDRERIQASRGTLNIKGRQQDIAKRQRPVQVTISTSAVEDPIIISSDEMEENPTAFGKQRNTKQEMNVNLPTTKPRAETNRELKGSNSSQKNLTSRRRFEEVPSVTTTKKTTLQSPMDTLYESSFPGDLDSEQPTQHEKHKASTIEDGYKMNPSGTLTAKGKVKSIPEYQVDTIVTEDDDDDDTEDGYVETKQMKTPKSDKVLVERRLVTGTDAPNNRERKPNMKQLTRRQQEEEGKKGHSRPVSTADTIRGQKKLSSPITDKASASVNVSQINSQTLEIKPKYGFKPDTDTDSEKDAGMNLNPVYNVYTVSGVKNSRKPTSGRTNVTAPVKPINPKIQKINFQTPFKPGMDAEGNTGVMLNNSGLPTSVITDDIVHVSLTNPQILDNNNEFKADTDSESDTGIAVNNTETVNLLKNSRSPISDSANSIADVALDGSKRQSSNSQSSLKYSKYEEHNTGINSNPVKGIKTVSGQEVLQSPISGTDDGIVNVSPTTTQIVESKKQSTTHTDSETDAVMFSKPVNNDTVSGLKNSTLSLSHRTNATVDLNLINPKIQSSYSQTSFKSSIDAEHHMKSNPVNKLNNSRSLTPGITDGTVDASPTNPQIMHSKNQVKDGTDSGSDARVGSHPVNNSETIRGQEMSRSDGIGDVGPKYQQIPDSKFKAGTASESYAVNDLYTVHNVATDSGSKNSWSSISDITDASEVNQTYTVTLDGTFKKQLQPGTEKERKPEIDSNPLIKVDTKKAYPYQNHSTDETSEMRISDSRLDVNETNPRLYSNDHLPKRQLLPKSKLNMTQPRNGQIKSSNPGNIDTERQKTLRNNKTTSLRKYAITSGRHLPTGLLPRRPEKQKEITNQPERTNPGMSLSKDPRRRKPYIWQRRPVNESKAFGSRDPKNTSGQGNYTTRIVKTHVYSETLSSHNNVLNSTAYEISQSVRPTLATHGIRNQAHIKSAKTGPAVEVLDMVNRTSQTAVTEHEKPGGSSQQDLVLDIVNNIERDSQPPVLEETETPFKTSSVETNQEKHKKPLREGGTRIPDGKMPLAVARHDRNELNYPTTTATSYTMKTEFKDKHSTMSQFTPPIITTPHFMDQDHAEKAKTTSKVSNTHVHHRHENPSQEMESKKSHSDTGNKELQNASNGQESSESIDLRLNFSDSIQNGGAGSTGIIMDLVKATAGSKVSTISTERTNENRARDSDSVKGNNGGHSVDTNNGKSYPVSVNIMTGETLYKIPDGQTNSGDNKKPLTVNNVNERQGLEKQLLSNCHGDCDRSPTPWSERSSHESLNNDRDKSAQDCSDFIMRNPTSGIYNVTPTISGNRTFPVFCDMKTSGGGWTLIQHRFDGSISFNRTWNDYKNGFGNLKGEFWLGNEKIHWLTSSKSMVLRIELEDLDGIEEYAQYDHFHVANESQYYRLTIEGYSGTAGDAMRYSKKFNHNEKNFTTPDRDNDQYTSGNCGAYYSSGWWFDACMSANLNGKYYETRYKGVRNGIFWGTWHNISSESYLTHDRQSFKTVRMMIRPRTGLLMD</sequence>
<evidence type="ECO:0000256" key="2">
    <source>
        <dbReference type="ARBA" id="ARBA00022525"/>
    </source>
</evidence>
<dbReference type="GO" id="GO:0034116">
    <property type="term" value="P:positive regulation of heterotypic cell-cell adhesion"/>
    <property type="evidence" value="ECO:0007669"/>
    <property type="project" value="TreeGrafter"/>
</dbReference>
<evidence type="ECO:0000259" key="8">
    <source>
        <dbReference type="PROSITE" id="PS51406"/>
    </source>
</evidence>
<dbReference type="GO" id="GO:0005201">
    <property type="term" value="F:extracellular matrix structural constituent"/>
    <property type="evidence" value="ECO:0007669"/>
    <property type="project" value="TreeGrafter"/>
</dbReference>
<dbReference type="SMART" id="SM00186">
    <property type="entry name" value="FBG"/>
    <property type="match status" value="1"/>
</dbReference>
<dbReference type="PROSITE" id="PS51406">
    <property type="entry name" value="FIBRINOGEN_C_2"/>
    <property type="match status" value="1"/>
</dbReference>